<evidence type="ECO:0000256" key="1">
    <source>
        <dbReference type="ARBA" id="ARBA00022679"/>
    </source>
</evidence>
<dbReference type="EMBL" id="BEXB01000012">
    <property type="protein sequence ID" value="GAY76233.1"/>
    <property type="molecule type" value="Genomic_DNA"/>
</dbReference>
<dbReference type="Pfam" id="PF13692">
    <property type="entry name" value="Glyco_trans_1_4"/>
    <property type="match status" value="1"/>
</dbReference>
<dbReference type="GO" id="GO:0016757">
    <property type="term" value="F:glycosyltransferase activity"/>
    <property type="evidence" value="ECO:0007669"/>
    <property type="project" value="TreeGrafter"/>
</dbReference>
<dbReference type="Proteomes" id="UP000319716">
    <property type="component" value="Unassembled WGS sequence"/>
</dbReference>
<proteinExistence type="predicted"/>
<organism evidence="2 3">
    <name type="scientific">Sporolactobacillus inulinus</name>
    <dbReference type="NCBI Taxonomy" id="2078"/>
    <lineage>
        <taxon>Bacteria</taxon>
        <taxon>Bacillati</taxon>
        <taxon>Bacillota</taxon>
        <taxon>Bacilli</taxon>
        <taxon>Bacillales</taxon>
        <taxon>Sporolactobacillaceae</taxon>
        <taxon>Sporolactobacillus</taxon>
    </lineage>
</organism>
<keyword evidence="1 2" id="KW-0808">Transferase</keyword>
<dbReference type="Gene3D" id="3.40.50.2000">
    <property type="entry name" value="Glycogen Phosphorylase B"/>
    <property type="match status" value="1"/>
</dbReference>
<reference evidence="2 3" key="1">
    <citation type="submission" date="2017-11" db="EMBL/GenBank/DDBJ databases">
        <title>Draft Genome Sequence of Sporolactobacillus inulinus NBRC 111894 Isolated from Koso, a Japanese Sugar-Vegetable Fermented Beverage.</title>
        <authorList>
            <person name="Chiou T.Y."/>
            <person name="Oshima K."/>
            <person name="Suda W."/>
            <person name="Hattori M."/>
            <person name="Takahashi T."/>
        </authorList>
    </citation>
    <scope>NUCLEOTIDE SEQUENCE [LARGE SCALE GENOMIC DNA]</scope>
    <source>
        <strain evidence="2 3">NBRC111894</strain>
    </source>
</reference>
<accession>A0A4Y1ZBD2</accession>
<dbReference type="PANTHER" id="PTHR46401">
    <property type="entry name" value="GLYCOSYLTRANSFERASE WBBK-RELATED"/>
    <property type="match status" value="1"/>
</dbReference>
<evidence type="ECO:0000313" key="3">
    <source>
        <dbReference type="Proteomes" id="UP000319716"/>
    </source>
</evidence>
<comment type="caution">
    <text evidence="2">The sequence shown here is derived from an EMBL/GenBank/DDBJ whole genome shotgun (WGS) entry which is preliminary data.</text>
</comment>
<dbReference type="GO" id="GO:0009103">
    <property type="term" value="P:lipopolysaccharide biosynthetic process"/>
    <property type="evidence" value="ECO:0007669"/>
    <property type="project" value="TreeGrafter"/>
</dbReference>
<dbReference type="RefSeq" id="WP_262392580.1">
    <property type="nucleotide sequence ID" value="NZ_BEXB01000012.1"/>
</dbReference>
<evidence type="ECO:0000313" key="2">
    <source>
        <dbReference type="EMBL" id="GAY76233.1"/>
    </source>
</evidence>
<sequence length="171" mass="19679">MTFNDKDKNLLIKNGVDRAHVKTITPFYHNYNYRQTSKSKNILFFGAMSRPENYESCIWFIENVFLKLHNQDLEYKFYVVGGNPNPKLLKYKSRNIIITGFVQNLEEYFEKCMCLVAPLLLGAGIKIKILEAMSAGIPVLTNDIGIEGIPAEDNVSYLHCNSEQDYIDKIK</sequence>
<dbReference type="PANTHER" id="PTHR46401:SF2">
    <property type="entry name" value="GLYCOSYLTRANSFERASE WBBK-RELATED"/>
    <property type="match status" value="1"/>
</dbReference>
<dbReference type="SUPFAM" id="SSF53756">
    <property type="entry name" value="UDP-Glycosyltransferase/glycogen phosphorylase"/>
    <property type="match status" value="1"/>
</dbReference>
<gene>
    <name evidence="2" type="ORF">NBRC111894_1787</name>
</gene>
<name>A0A4Y1ZBD2_9BACL</name>
<dbReference type="AlphaFoldDB" id="A0A4Y1ZBD2"/>
<protein>
    <submittedName>
        <fullName evidence="2">Glycosyl transferase, group 1</fullName>
    </submittedName>
</protein>